<protein>
    <submittedName>
        <fullName evidence="6">Ribonuclease BN (tRNA processing enzyme)</fullName>
    </submittedName>
</protein>
<evidence type="ECO:0000256" key="2">
    <source>
        <dbReference type="ARBA" id="ARBA00034221"/>
    </source>
</evidence>
<accession>A0ABU1NYL8</accession>
<evidence type="ECO:0000313" key="7">
    <source>
        <dbReference type="Proteomes" id="UP001267290"/>
    </source>
</evidence>
<name>A0ABU1NYL8_9BACL</name>
<comment type="caution">
    <text evidence="6">The sequence shown here is derived from an EMBL/GenBank/DDBJ whole genome shotgun (WGS) entry which is preliminary data.</text>
</comment>
<dbReference type="CDD" id="cd07716">
    <property type="entry name" value="RNaseZ_short-form-like_MBL-fold"/>
    <property type="match status" value="1"/>
</dbReference>
<dbReference type="SMART" id="SM00849">
    <property type="entry name" value="Lactamase_B"/>
    <property type="match status" value="1"/>
</dbReference>
<dbReference type="Pfam" id="PF12706">
    <property type="entry name" value="Lactamase_B_2"/>
    <property type="match status" value="1"/>
</dbReference>
<dbReference type="SUPFAM" id="SSF56281">
    <property type="entry name" value="Metallo-hydrolase/oxidoreductase"/>
    <property type="match status" value="1"/>
</dbReference>
<comment type="function">
    <text evidence="3">Counteracts the endogenous Pycsar antiviral defense system. Phosphodiesterase that enables metal-dependent hydrolysis of host cyclic nucleotide Pycsar defense signals such as cCMP and cUMP.</text>
</comment>
<comment type="catalytic activity">
    <reaction evidence="4">
        <text>3',5'-cyclic UMP + H2O = UMP + H(+)</text>
        <dbReference type="Rhea" id="RHEA:70575"/>
        <dbReference type="ChEBI" id="CHEBI:15377"/>
        <dbReference type="ChEBI" id="CHEBI:15378"/>
        <dbReference type="ChEBI" id="CHEBI:57865"/>
        <dbReference type="ChEBI" id="CHEBI:184387"/>
    </reaction>
    <physiologicalReaction direction="left-to-right" evidence="4">
        <dbReference type="Rhea" id="RHEA:70576"/>
    </physiologicalReaction>
</comment>
<organism evidence="6 7">
    <name type="scientific">Paenibacillus qinlingensis</name>
    <dbReference type="NCBI Taxonomy" id="1837343"/>
    <lineage>
        <taxon>Bacteria</taxon>
        <taxon>Bacillati</taxon>
        <taxon>Bacillota</taxon>
        <taxon>Bacilli</taxon>
        <taxon>Bacillales</taxon>
        <taxon>Paenibacillaceae</taxon>
        <taxon>Paenibacillus</taxon>
    </lineage>
</organism>
<dbReference type="EMBL" id="JAVDSB010000007">
    <property type="protein sequence ID" value="MDR6552597.1"/>
    <property type="molecule type" value="Genomic_DNA"/>
</dbReference>
<dbReference type="PANTHER" id="PTHR46018">
    <property type="entry name" value="ZINC PHOSPHODIESTERASE ELAC PROTEIN 1"/>
    <property type="match status" value="1"/>
</dbReference>
<feature type="domain" description="Metallo-beta-lactamase" evidence="5">
    <location>
        <begin position="18"/>
        <end position="211"/>
    </location>
</feature>
<proteinExistence type="predicted"/>
<dbReference type="InterPro" id="IPR036866">
    <property type="entry name" value="RibonucZ/Hydroxyglut_hydro"/>
</dbReference>
<reference evidence="6 7" key="1">
    <citation type="submission" date="2023-07" db="EMBL/GenBank/DDBJ databases">
        <title>Sorghum-associated microbial communities from plants grown in Nebraska, USA.</title>
        <authorList>
            <person name="Schachtman D."/>
        </authorList>
    </citation>
    <scope>NUCLEOTIDE SEQUENCE [LARGE SCALE GENOMIC DNA]</scope>
    <source>
        <strain evidence="6 7">CC258</strain>
    </source>
</reference>
<dbReference type="InterPro" id="IPR001279">
    <property type="entry name" value="Metallo-B-lactamas"/>
</dbReference>
<dbReference type="RefSeq" id="WP_310500120.1">
    <property type="nucleotide sequence ID" value="NZ_JAVDSB010000007.1"/>
</dbReference>
<keyword evidence="1" id="KW-0862">Zinc</keyword>
<gene>
    <name evidence="6" type="ORF">J2736_003804</name>
</gene>
<sequence>MKIRVIGRWGAFPKAGEATSGYLLEVGNHKILLDCGSGVLSALQKFIELKELTSVFLSHRHYDHMADLGCLQYACLIDMDLQRRDTPLRLLTAEEIEEEWSIPVMKGTHETGVNESAAVTFEDGLKLTFFRTNHDGYCLGVRVEFEGKVLVYTADTRYDEQLVPFLKDADLLITESSFYAGFNASQYGHMNSHEAGKLASVAAAKKLLLSHLPHFGDTLLLKEEAAVMFNGEILLANFGMQVVI</sequence>
<evidence type="ECO:0000256" key="1">
    <source>
        <dbReference type="ARBA" id="ARBA00022833"/>
    </source>
</evidence>
<dbReference type="PANTHER" id="PTHR46018:SF4">
    <property type="entry name" value="METALLO-HYDROLASE YHFI-RELATED"/>
    <property type="match status" value="1"/>
</dbReference>
<keyword evidence="7" id="KW-1185">Reference proteome</keyword>
<evidence type="ECO:0000256" key="3">
    <source>
        <dbReference type="ARBA" id="ARBA00034301"/>
    </source>
</evidence>
<dbReference type="Proteomes" id="UP001267290">
    <property type="component" value="Unassembled WGS sequence"/>
</dbReference>
<evidence type="ECO:0000313" key="6">
    <source>
        <dbReference type="EMBL" id="MDR6552597.1"/>
    </source>
</evidence>
<comment type="catalytic activity">
    <reaction evidence="2">
        <text>3',5'-cyclic CMP + H2O = CMP + H(+)</text>
        <dbReference type="Rhea" id="RHEA:72675"/>
        <dbReference type="ChEBI" id="CHEBI:15377"/>
        <dbReference type="ChEBI" id="CHEBI:15378"/>
        <dbReference type="ChEBI" id="CHEBI:58003"/>
        <dbReference type="ChEBI" id="CHEBI:60377"/>
    </reaction>
    <physiologicalReaction direction="left-to-right" evidence="2">
        <dbReference type="Rhea" id="RHEA:72676"/>
    </physiologicalReaction>
</comment>
<evidence type="ECO:0000256" key="4">
    <source>
        <dbReference type="ARBA" id="ARBA00048505"/>
    </source>
</evidence>
<evidence type="ECO:0000259" key="5">
    <source>
        <dbReference type="SMART" id="SM00849"/>
    </source>
</evidence>
<dbReference type="Gene3D" id="3.60.15.10">
    <property type="entry name" value="Ribonuclease Z/Hydroxyacylglutathione hydrolase-like"/>
    <property type="match status" value="1"/>
</dbReference>